<dbReference type="HOGENOM" id="CLU_2879223_0_0_9"/>
<accession>A8SEU6</accession>
<name>A8SEU6_9FIRM</name>
<sequence length="63" mass="7355">MNELLPEKGIAHLSEEGQYLCANEGIPQYEDTACHGYESLLNCKMFFQLLYWAYQSFFGRMPQ</sequence>
<evidence type="ECO:0000313" key="2">
    <source>
        <dbReference type="Proteomes" id="UP000005945"/>
    </source>
</evidence>
<reference evidence="1 2" key="1">
    <citation type="submission" date="2007-09" db="EMBL/GenBank/DDBJ databases">
        <title>Draft genome sequence of Faecalibacterium prausnitzii M21/2.</title>
        <authorList>
            <person name="Sudarsanam P."/>
            <person name="Ley R."/>
            <person name="Guruge J."/>
            <person name="Turnbaugh P.J."/>
            <person name="Mahowald M."/>
            <person name="Liep D."/>
            <person name="Gordon J."/>
        </authorList>
    </citation>
    <scope>NUCLEOTIDE SEQUENCE [LARGE SCALE GENOMIC DNA]</scope>
    <source>
        <strain evidence="1 2">M21/2</strain>
    </source>
</reference>
<dbReference type="RefSeq" id="WP_005925495.1">
    <property type="nucleotide sequence ID" value="NZ_DS483503.1"/>
</dbReference>
<evidence type="ECO:0000313" key="1">
    <source>
        <dbReference type="EMBL" id="EDP19779.1"/>
    </source>
</evidence>
<dbReference type="GeneID" id="75069755"/>
<dbReference type="EMBL" id="ABED02000029">
    <property type="protein sequence ID" value="EDP19779.1"/>
    <property type="molecule type" value="Genomic_DNA"/>
</dbReference>
<comment type="caution">
    <text evidence="1">The sequence shown here is derived from an EMBL/GenBank/DDBJ whole genome shotgun (WGS) entry which is preliminary data.</text>
</comment>
<organism evidence="1 2">
    <name type="scientific">Faecalibacterium prausnitzii M21/2</name>
    <dbReference type="NCBI Taxonomy" id="411485"/>
    <lineage>
        <taxon>Bacteria</taxon>
        <taxon>Bacillati</taxon>
        <taxon>Bacillota</taxon>
        <taxon>Clostridia</taxon>
        <taxon>Eubacteriales</taxon>
        <taxon>Oscillospiraceae</taxon>
        <taxon>Faecalibacterium</taxon>
    </lineage>
</organism>
<protein>
    <submittedName>
        <fullName evidence="1">Uncharacterized protein</fullName>
    </submittedName>
</protein>
<reference evidence="1 2" key="2">
    <citation type="submission" date="2007-09" db="EMBL/GenBank/DDBJ databases">
        <authorList>
            <person name="Fulton L."/>
            <person name="Clifton S."/>
            <person name="Fulton B."/>
            <person name="Xu J."/>
            <person name="Minx P."/>
            <person name="Pepin K.H."/>
            <person name="Johnson M."/>
            <person name="Thiruvilangam P."/>
            <person name="Bhonagiri V."/>
            <person name="Nash W.E."/>
            <person name="Mardis E.R."/>
            <person name="Wilson R.K."/>
        </authorList>
    </citation>
    <scope>NUCLEOTIDE SEQUENCE [LARGE SCALE GENOMIC DNA]</scope>
    <source>
        <strain evidence="1 2">M21/2</strain>
    </source>
</reference>
<proteinExistence type="predicted"/>
<gene>
    <name evidence="1" type="ORF">FAEPRAM212_02559</name>
</gene>
<dbReference type="AlphaFoldDB" id="A8SEU6"/>
<dbReference type="Proteomes" id="UP000005945">
    <property type="component" value="Unassembled WGS sequence"/>
</dbReference>